<evidence type="ECO:0000313" key="2">
    <source>
        <dbReference type="EMBL" id="KAJ5179100.1"/>
    </source>
</evidence>
<gene>
    <name evidence="2" type="ORF">N7492_002310</name>
</gene>
<reference evidence="2" key="1">
    <citation type="submission" date="2022-11" db="EMBL/GenBank/DDBJ databases">
        <authorList>
            <person name="Petersen C."/>
        </authorList>
    </citation>
    <scope>NUCLEOTIDE SEQUENCE</scope>
    <source>
        <strain evidence="2">IBT 21917</strain>
    </source>
</reference>
<dbReference type="AlphaFoldDB" id="A0A9W9IL92"/>
<dbReference type="Proteomes" id="UP001146351">
    <property type="component" value="Unassembled WGS sequence"/>
</dbReference>
<keyword evidence="3" id="KW-1185">Reference proteome</keyword>
<comment type="caution">
    <text evidence="2">The sequence shown here is derived from an EMBL/GenBank/DDBJ whole genome shotgun (WGS) entry which is preliminary data.</text>
</comment>
<name>A0A9W9IL92_9EURO</name>
<organism evidence="2 3">
    <name type="scientific">Penicillium capsulatum</name>
    <dbReference type="NCBI Taxonomy" id="69766"/>
    <lineage>
        <taxon>Eukaryota</taxon>
        <taxon>Fungi</taxon>
        <taxon>Dikarya</taxon>
        <taxon>Ascomycota</taxon>
        <taxon>Pezizomycotina</taxon>
        <taxon>Eurotiomycetes</taxon>
        <taxon>Eurotiomycetidae</taxon>
        <taxon>Eurotiales</taxon>
        <taxon>Aspergillaceae</taxon>
        <taxon>Penicillium</taxon>
    </lineage>
</organism>
<dbReference type="EMBL" id="JAPQKO010000002">
    <property type="protein sequence ID" value="KAJ5179100.1"/>
    <property type="molecule type" value="Genomic_DNA"/>
</dbReference>
<proteinExistence type="predicted"/>
<dbReference type="OrthoDB" id="432970at2759"/>
<feature type="region of interest" description="Disordered" evidence="1">
    <location>
        <begin position="15"/>
        <end position="39"/>
    </location>
</feature>
<reference evidence="2" key="2">
    <citation type="journal article" date="2023" name="IMA Fungus">
        <title>Comparative genomic study of the Penicillium genus elucidates a diverse pangenome and 15 lateral gene transfer events.</title>
        <authorList>
            <person name="Petersen C."/>
            <person name="Sorensen T."/>
            <person name="Nielsen M.R."/>
            <person name="Sondergaard T.E."/>
            <person name="Sorensen J.L."/>
            <person name="Fitzpatrick D.A."/>
            <person name="Frisvad J.C."/>
            <person name="Nielsen K.L."/>
        </authorList>
    </citation>
    <scope>NUCLEOTIDE SEQUENCE</scope>
    <source>
        <strain evidence="2">IBT 21917</strain>
    </source>
</reference>
<feature type="compositionally biased region" description="Basic and acidic residues" evidence="1">
    <location>
        <begin position="17"/>
        <end position="30"/>
    </location>
</feature>
<sequence>MVGLTAFRELLSPQGHPDLHRLRGGIRERTGSPTRPDVPGAQEYNCFLIHATAPNGGTRDADHISPFPLQAFGHVAVIRSSPADRDDYEGPFTKTDLVKTLDIYRSADPEKNLFGPGPFTDIIETRVWA</sequence>
<evidence type="ECO:0000256" key="1">
    <source>
        <dbReference type="SAM" id="MobiDB-lite"/>
    </source>
</evidence>
<accession>A0A9W9IL92</accession>
<protein>
    <submittedName>
        <fullName evidence="2">Uncharacterized protein</fullName>
    </submittedName>
</protein>
<evidence type="ECO:0000313" key="3">
    <source>
        <dbReference type="Proteomes" id="UP001146351"/>
    </source>
</evidence>